<dbReference type="Proteomes" id="UP000308054">
    <property type="component" value="Unassembled WGS sequence"/>
</dbReference>
<dbReference type="EMBL" id="SRXW01000001">
    <property type="protein sequence ID" value="TGY90793.1"/>
    <property type="molecule type" value="Genomic_DNA"/>
</dbReference>
<dbReference type="Pfam" id="PF23858">
    <property type="entry name" value="DUF7220"/>
    <property type="match status" value="1"/>
</dbReference>
<comment type="caution">
    <text evidence="2">The sequence shown here is derived from an EMBL/GenBank/DDBJ whole genome shotgun (WGS) entry which is preliminary data.</text>
</comment>
<name>A0A4S2H5H4_9PROT</name>
<gene>
    <name evidence="2" type="ORF">E5163_06025</name>
</gene>
<evidence type="ECO:0000256" key="1">
    <source>
        <dbReference type="SAM" id="Phobius"/>
    </source>
</evidence>
<proteinExistence type="predicted"/>
<evidence type="ECO:0000313" key="3">
    <source>
        <dbReference type="Proteomes" id="UP000308054"/>
    </source>
</evidence>
<dbReference type="InterPro" id="IPR055644">
    <property type="entry name" value="DUF7220"/>
</dbReference>
<protein>
    <submittedName>
        <fullName evidence="2">Uncharacterized protein</fullName>
    </submittedName>
</protein>
<organism evidence="2 3">
    <name type="scientific">Marinicauda algicola</name>
    <dbReference type="NCBI Taxonomy" id="2029849"/>
    <lineage>
        <taxon>Bacteria</taxon>
        <taxon>Pseudomonadati</taxon>
        <taxon>Pseudomonadota</taxon>
        <taxon>Alphaproteobacteria</taxon>
        <taxon>Maricaulales</taxon>
        <taxon>Maricaulaceae</taxon>
        <taxon>Marinicauda</taxon>
    </lineage>
</organism>
<feature type="transmembrane region" description="Helical" evidence="1">
    <location>
        <begin position="12"/>
        <end position="32"/>
    </location>
</feature>
<dbReference type="OrthoDB" id="7361160at2"/>
<accession>A0A4S2H5H4</accession>
<dbReference type="AlphaFoldDB" id="A0A4S2H5H4"/>
<keyword evidence="3" id="KW-1185">Reference proteome</keyword>
<evidence type="ECO:0000313" key="2">
    <source>
        <dbReference type="EMBL" id="TGY90793.1"/>
    </source>
</evidence>
<reference evidence="2 3" key="1">
    <citation type="journal article" date="2017" name="Int. J. Syst. Evol. Microbiol.">
        <title>Marinicauda algicola sp. nov., isolated from a marine red alga Rhodosorus marinus.</title>
        <authorList>
            <person name="Jeong S.E."/>
            <person name="Jeon S.H."/>
            <person name="Chun B.H."/>
            <person name="Kim D.W."/>
            <person name="Jeon C.O."/>
        </authorList>
    </citation>
    <scope>NUCLEOTIDE SEQUENCE [LARGE SCALE GENOMIC DNA]</scope>
    <source>
        <strain evidence="2 3">JCM 31718</strain>
    </source>
</reference>
<keyword evidence="1" id="KW-1133">Transmembrane helix</keyword>
<sequence>MSLIEALSNVAIGYGVAVLTQITVFPLFDLQVSLCDNLLIGALFTLVSVPRSYAVRRMFERMRSWTA</sequence>
<keyword evidence="1" id="KW-0812">Transmembrane</keyword>
<keyword evidence="1" id="KW-0472">Membrane</keyword>
<feature type="transmembrane region" description="Helical" evidence="1">
    <location>
        <begin position="38"/>
        <end position="55"/>
    </location>
</feature>